<comment type="caution">
    <text evidence="1">The sequence shown here is derived from an EMBL/GenBank/DDBJ whole genome shotgun (WGS) entry which is preliminary data.</text>
</comment>
<accession>A0ACC3MSI9</accession>
<evidence type="ECO:0000313" key="2">
    <source>
        <dbReference type="Proteomes" id="UP001281147"/>
    </source>
</evidence>
<gene>
    <name evidence="1" type="ORF">LTR37_014813</name>
</gene>
<reference evidence="1" key="1">
    <citation type="submission" date="2023-07" db="EMBL/GenBank/DDBJ databases">
        <title>Black Yeasts Isolated from many extreme environments.</title>
        <authorList>
            <person name="Coleine C."/>
            <person name="Stajich J.E."/>
            <person name="Selbmann L."/>
        </authorList>
    </citation>
    <scope>NUCLEOTIDE SEQUENCE</scope>
    <source>
        <strain evidence="1">CCFEE 5714</strain>
    </source>
</reference>
<dbReference type="Proteomes" id="UP001281147">
    <property type="component" value="Unassembled WGS sequence"/>
</dbReference>
<dbReference type="EMBL" id="JAUTXU010000159">
    <property type="protein sequence ID" value="KAK3702829.1"/>
    <property type="molecule type" value="Genomic_DNA"/>
</dbReference>
<keyword evidence="2" id="KW-1185">Reference proteome</keyword>
<proteinExistence type="predicted"/>
<organism evidence="1 2">
    <name type="scientific">Vermiconidia calcicola</name>
    <dbReference type="NCBI Taxonomy" id="1690605"/>
    <lineage>
        <taxon>Eukaryota</taxon>
        <taxon>Fungi</taxon>
        <taxon>Dikarya</taxon>
        <taxon>Ascomycota</taxon>
        <taxon>Pezizomycotina</taxon>
        <taxon>Dothideomycetes</taxon>
        <taxon>Dothideomycetidae</taxon>
        <taxon>Mycosphaerellales</taxon>
        <taxon>Extremaceae</taxon>
        <taxon>Vermiconidia</taxon>
    </lineage>
</organism>
<name>A0ACC3MSI9_9PEZI</name>
<evidence type="ECO:0000313" key="1">
    <source>
        <dbReference type="EMBL" id="KAK3702829.1"/>
    </source>
</evidence>
<protein>
    <submittedName>
        <fullName evidence="1">Uncharacterized protein</fullName>
    </submittedName>
</protein>
<sequence>MAAVEEGSRVATLEKNDNVSINATPSVPAEEVSFISIGADKHPRRAKIIDDDEPLIDTTAALTLRSKKTDRAQKRLQKRQQRAAARPASLSLLNLPPELVQEIVTYLRPSDVFELARVSGSIDDFIQQHESAIARDIIKRRYLVLSRCFPLPIAFDNVDSTAYPSLLSEKHQDMLQIHKKPYQHVKGIDPLKKNLNEREPIPMIPRGTSPEWNSQFLETNAGIVEKAMTSPLCYAGILEKHLRTTVQTILRTFRGKKTVHPKRLYHLTPAEANKESDAFLERSGPPSYEFPWHRDNYYGLEAYVPNRKWSKEKEKWMYYAEGLHERDLQWIKERFTGVDAIVDTFKERTARQADPVSSRLNSFRMGTRNPQYALENKSSSQC</sequence>